<dbReference type="CTD" id="378742"/>
<dbReference type="PROSITE" id="PS51340">
    <property type="entry name" value="MOSC"/>
    <property type="match status" value="1"/>
</dbReference>
<evidence type="ECO:0000256" key="1">
    <source>
        <dbReference type="SAM" id="Phobius"/>
    </source>
</evidence>
<dbReference type="FunCoup" id="A0A6J2WBF0">
    <property type="interactions" value="319"/>
</dbReference>
<dbReference type="PANTHER" id="PTHR14237:SF19">
    <property type="entry name" value="MITOCHONDRIAL AMIDOXIME REDUCING COMPONENT 1"/>
    <property type="match status" value="1"/>
</dbReference>
<dbReference type="Proteomes" id="UP000504632">
    <property type="component" value="Chromosome 10"/>
</dbReference>
<proteinExistence type="predicted"/>
<feature type="domain" description="MOSC" evidence="2">
    <location>
        <begin position="179"/>
        <end position="326"/>
    </location>
</feature>
<evidence type="ECO:0000259" key="2">
    <source>
        <dbReference type="PROSITE" id="PS51340"/>
    </source>
</evidence>
<protein>
    <submittedName>
        <fullName evidence="4">Mitochondrial amidoxime-reducing component 1</fullName>
    </submittedName>
</protein>
<dbReference type="AlphaFoldDB" id="A0A6J2WBF0"/>
<keyword evidence="1" id="KW-0812">Transmembrane</keyword>
<evidence type="ECO:0000313" key="4">
    <source>
        <dbReference type="RefSeq" id="XP_030642680.1"/>
    </source>
</evidence>
<dbReference type="SUPFAM" id="SSF50800">
    <property type="entry name" value="PK beta-barrel domain-like"/>
    <property type="match status" value="1"/>
</dbReference>
<gene>
    <name evidence="4" type="primary">marc1</name>
</gene>
<dbReference type="RefSeq" id="XP_030642680.1">
    <property type="nucleotide sequence ID" value="XM_030786820.1"/>
</dbReference>
<accession>A0A6J2WBF0</accession>
<dbReference type="Pfam" id="PF03476">
    <property type="entry name" value="MOSC_N"/>
    <property type="match status" value="1"/>
</dbReference>
<dbReference type="Pfam" id="PF03473">
    <property type="entry name" value="MOSC"/>
    <property type="match status" value="1"/>
</dbReference>
<dbReference type="SUPFAM" id="SSF141673">
    <property type="entry name" value="MOSC N-terminal domain-like"/>
    <property type="match status" value="1"/>
</dbReference>
<dbReference type="InParanoid" id="A0A6J2WBF0"/>
<dbReference type="PANTHER" id="PTHR14237">
    <property type="entry name" value="MOLYBDOPTERIN COFACTOR SULFURASE MOSC"/>
    <property type="match status" value="1"/>
</dbReference>
<dbReference type="InterPro" id="IPR011037">
    <property type="entry name" value="Pyrv_Knase-like_insert_dom_sf"/>
</dbReference>
<keyword evidence="1" id="KW-1133">Transmembrane helix</keyword>
<reference evidence="4" key="1">
    <citation type="submission" date="2025-08" db="UniProtKB">
        <authorList>
            <consortium name="RefSeq"/>
        </authorList>
    </citation>
    <scope>IDENTIFICATION</scope>
</reference>
<dbReference type="GO" id="GO:0008940">
    <property type="term" value="F:nitrate reductase activity"/>
    <property type="evidence" value="ECO:0007669"/>
    <property type="project" value="TreeGrafter"/>
</dbReference>
<keyword evidence="1" id="KW-0472">Membrane</keyword>
<dbReference type="GO" id="GO:0030170">
    <property type="term" value="F:pyridoxal phosphate binding"/>
    <property type="evidence" value="ECO:0007669"/>
    <property type="project" value="InterPro"/>
</dbReference>
<feature type="transmembrane region" description="Helical" evidence="1">
    <location>
        <begin position="17"/>
        <end position="35"/>
    </location>
</feature>
<dbReference type="GeneID" id="115822868"/>
<dbReference type="GO" id="GO:0042126">
    <property type="term" value="P:nitrate metabolic process"/>
    <property type="evidence" value="ECO:0007669"/>
    <property type="project" value="TreeGrafter"/>
</dbReference>
<organism evidence="3 4">
    <name type="scientific">Chanos chanos</name>
    <name type="common">Milkfish</name>
    <name type="synonym">Mugil chanos</name>
    <dbReference type="NCBI Taxonomy" id="29144"/>
    <lineage>
        <taxon>Eukaryota</taxon>
        <taxon>Metazoa</taxon>
        <taxon>Chordata</taxon>
        <taxon>Craniata</taxon>
        <taxon>Vertebrata</taxon>
        <taxon>Euteleostomi</taxon>
        <taxon>Actinopterygii</taxon>
        <taxon>Neopterygii</taxon>
        <taxon>Teleostei</taxon>
        <taxon>Ostariophysi</taxon>
        <taxon>Gonorynchiformes</taxon>
        <taxon>Chanidae</taxon>
        <taxon>Chanos</taxon>
    </lineage>
</organism>
<keyword evidence="3" id="KW-1185">Reference proteome</keyword>
<dbReference type="InterPro" id="IPR005303">
    <property type="entry name" value="MOCOS_middle"/>
</dbReference>
<dbReference type="GO" id="GO:0005743">
    <property type="term" value="C:mitochondrial inner membrane"/>
    <property type="evidence" value="ECO:0007669"/>
    <property type="project" value="TreeGrafter"/>
</dbReference>
<dbReference type="InterPro" id="IPR005302">
    <property type="entry name" value="MoCF_Sase_C"/>
</dbReference>
<dbReference type="GO" id="GO:0030151">
    <property type="term" value="F:molybdenum ion binding"/>
    <property type="evidence" value="ECO:0007669"/>
    <property type="project" value="InterPro"/>
</dbReference>
<name>A0A6J2WBF0_CHACN</name>
<evidence type="ECO:0000313" key="3">
    <source>
        <dbReference type="Proteomes" id="UP000504632"/>
    </source>
</evidence>
<sequence>MEIKEILTKVFDTNKKVVIYVSAASLALLGLGLGYKYLRKPKLTPVGVISQLIIHPLKSGKGVLVDAAECQLMGLKCGELSDRHWLIIYEDGQMVTARQQPRLVLVSLKCEGGQLCLDGPDMETLRVPLPKSNNAVYNCRVFSEDTQGRDCGEEVSRWLTQYLQTDKPVRLVHYEPQLKTVRSCQREPLFPRDVKVAYPDAAPIMLLSEASVRDLNSRLQNDVTVSRFRPSIVVDDCEPFKEDTWDNIQIGQVQLKRIMGCGRCVFTTVDPETGIISRKEPLDTLKTYRQCDPAQKNIYKSAPIFGQYYIVKKTGILHVGDPVYKISY</sequence>
<dbReference type="GO" id="GO:0043546">
    <property type="term" value="F:molybdopterin cofactor binding"/>
    <property type="evidence" value="ECO:0007669"/>
    <property type="project" value="TreeGrafter"/>
</dbReference>
<dbReference type="OrthoDB" id="17255at2759"/>